<dbReference type="GO" id="GO:0005524">
    <property type="term" value="F:ATP binding"/>
    <property type="evidence" value="ECO:0007669"/>
    <property type="project" value="UniProtKB-KW"/>
</dbReference>
<evidence type="ECO:0000259" key="4">
    <source>
        <dbReference type="PROSITE" id="PS50893"/>
    </source>
</evidence>
<protein>
    <submittedName>
        <fullName evidence="5">ABC transporter ATP-binding protein</fullName>
    </submittedName>
</protein>
<dbReference type="PANTHER" id="PTHR43776">
    <property type="entry name" value="TRANSPORT ATP-BINDING PROTEIN"/>
    <property type="match status" value="1"/>
</dbReference>
<dbReference type="CDD" id="cd03257">
    <property type="entry name" value="ABC_NikE_OppD_transporters"/>
    <property type="match status" value="1"/>
</dbReference>
<feature type="domain" description="ABC transporter" evidence="4">
    <location>
        <begin position="13"/>
        <end position="248"/>
    </location>
</feature>
<reference evidence="5" key="1">
    <citation type="journal article" date="2014" name="Int. J. Syst. Evol. Microbiol.">
        <title>Complete genome of a new Firmicutes species belonging to the dominant human colonic microbiota ('Ruminococcus bicirculans') reveals two chromosomes and a selective capacity to utilize plant glucans.</title>
        <authorList>
            <consortium name="NISC Comparative Sequencing Program"/>
            <person name="Wegmann U."/>
            <person name="Louis P."/>
            <person name="Goesmann A."/>
            <person name="Henrissat B."/>
            <person name="Duncan S.H."/>
            <person name="Flint H.J."/>
        </authorList>
    </citation>
    <scope>NUCLEOTIDE SEQUENCE</scope>
    <source>
        <strain evidence="5">NBRC 103408</strain>
    </source>
</reference>
<evidence type="ECO:0000313" key="5">
    <source>
        <dbReference type="EMBL" id="GLQ06106.1"/>
    </source>
</evidence>
<sequence length="263" mass="28885">MPLSDTPAPMLSVQDLSVWFGDTHNRFQAVDTVSFTLAAGESLGLVGESGSGKSTILKAITHLATDISGHIHLDGTPLTGPRDKSFYSTVQMVFQDPYASLHPRHTVDRCLSEPLRLQGATDIDNRVRQVLEEVGLGAKFRFRYPHQLSGGQRQRVAIARALVQNARLLLLDEPTSALDVSVQAEILNLLSDLRKDRGLTFLFVSHDLAVISHMCDRILVMHQGKITEVLQDKQLQSGTAETPYTQGLIEASRGFTRKEMAGA</sequence>
<dbReference type="InterPro" id="IPR017871">
    <property type="entry name" value="ABC_transporter-like_CS"/>
</dbReference>
<keyword evidence="2" id="KW-0547">Nucleotide-binding</keyword>
<organism evidence="5 6">
    <name type="scientific">Sneathiella chinensis</name>
    <dbReference type="NCBI Taxonomy" id="349750"/>
    <lineage>
        <taxon>Bacteria</taxon>
        <taxon>Pseudomonadati</taxon>
        <taxon>Pseudomonadota</taxon>
        <taxon>Alphaproteobacteria</taxon>
        <taxon>Sneathiellales</taxon>
        <taxon>Sneathiellaceae</taxon>
        <taxon>Sneathiella</taxon>
    </lineage>
</organism>
<dbReference type="PROSITE" id="PS50893">
    <property type="entry name" value="ABC_TRANSPORTER_2"/>
    <property type="match status" value="1"/>
</dbReference>
<evidence type="ECO:0000256" key="2">
    <source>
        <dbReference type="ARBA" id="ARBA00022741"/>
    </source>
</evidence>
<dbReference type="SMART" id="SM00382">
    <property type="entry name" value="AAA"/>
    <property type="match status" value="1"/>
</dbReference>
<dbReference type="InterPro" id="IPR003593">
    <property type="entry name" value="AAA+_ATPase"/>
</dbReference>
<evidence type="ECO:0000256" key="1">
    <source>
        <dbReference type="ARBA" id="ARBA00022448"/>
    </source>
</evidence>
<dbReference type="InterPro" id="IPR027417">
    <property type="entry name" value="P-loop_NTPase"/>
</dbReference>
<keyword evidence="6" id="KW-1185">Reference proteome</keyword>
<name>A0ABQ5U315_9PROT</name>
<dbReference type="EMBL" id="BSNF01000006">
    <property type="protein sequence ID" value="GLQ06106.1"/>
    <property type="molecule type" value="Genomic_DNA"/>
</dbReference>
<evidence type="ECO:0000256" key="3">
    <source>
        <dbReference type="ARBA" id="ARBA00022840"/>
    </source>
</evidence>
<comment type="caution">
    <text evidence="5">The sequence shown here is derived from an EMBL/GenBank/DDBJ whole genome shotgun (WGS) entry which is preliminary data.</text>
</comment>
<dbReference type="SUPFAM" id="SSF52540">
    <property type="entry name" value="P-loop containing nucleoside triphosphate hydrolases"/>
    <property type="match status" value="1"/>
</dbReference>
<proteinExistence type="predicted"/>
<dbReference type="Pfam" id="PF00005">
    <property type="entry name" value="ABC_tran"/>
    <property type="match status" value="1"/>
</dbReference>
<keyword evidence="3 5" id="KW-0067">ATP-binding</keyword>
<keyword evidence="1" id="KW-0813">Transport</keyword>
<gene>
    <name evidence="5" type="ORF">GCM10007924_13270</name>
</gene>
<dbReference type="Proteomes" id="UP001161409">
    <property type="component" value="Unassembled WGS sequence"/>
</dbReference>
<dbReference type="Gene3D" id="3.40.50.300">
    <property type="entry name" value="P-loop containing nucleotide triphosphate hydrolases"/>
    <property type="match status" value="1"/>
</dbReference>
<dbReference type="InterPro" id="IPR003439">
    <property type="entry name" value="ABC_transporter-like_ATP-bd"/>
</dbReference>
<dbReference type="InterPro" id="IPR050319">
    <property type="entry name" value="ABC_transp_ATP-bind"/>
</dbReference>
<accession>A0ABQ5U315</accession>
<dbReference type="PROSITE" id="PS00211">
    <property type="entry name" value="ABC_TRANSPORTER_1"/>
    <property type="match status" value="1"/>
</dbReference>
<reference evidence="5" key="2">
    <citation type="submission" date="2023-01" db="EMBL/GenBank/DDBJ databases">
        <title>Draft genome sequence of Sneathiella chinensis strain NBRC 103408.</title>
        <authorList>
            <person name="Sun Q."/>
            <person name="Mori K."/>
        </authorList>
    </citation>
    <scope>NUCLEOTIDE SEQUENCE</scope>
    <source>
        <strain evidence="5">NBRC 103408</strain>
    </source>
</reference>
<dbReference type="RefSeq" id="WP_206374418.1">
    <property type="nucleotide sequence ID" value="NZ_BSNF01000006.1"/>
</dbReference>
<evidence type="ECO:0000313" key="6">
    <source>
        <dbReference type="Proteomes" id="UP001161409"/>
    </source>
</evidence>